<dbReference type="GO" id="GO:0005783">
    <property type="term" value="C:endoplasmic reticulum"/>
    <property type="evidence" value="ECO:0007669"/>
    <property type="project" value="TreeGrafter"/>
</dbReference>
<keyword evidence="5" id="KW-0029">Amino-acid transport</keyword>
<feature type="transmembrane region" description="Helical" evidence="9">
    <location>
        <begin position="152"/>
        <end position="174"/>
    </location>
</feature>
<evidence type="ECO:0000256" key="3">
    <source>
        <dbReference type="ARBA" id="ARBA00022448"/>
    </source>
</evidence>
<comment type="caution">
    <text evidence="11">The sequence shown here is derived from an EMBL/GenBank/DDBJ whole genome shotgun (WGS) entry which is preliminary data.</text>
</comment>
<gene>
    <name evidence="11" type="ORF">AWRI3579_g1584</name>
</gene>
<dbReference type="Pfam" id="PF01490">
    <property type="entry name" value="Aa_trans"/>
    <property type="match status" value="1"/>
</dbReference>
<dbReference type="FunCoup" id="A0A1E5RGV6">
    <property type="interactions" value="125"/>
</dbReference>
<dbReference type="PANTHER" id="PTHR22950:SF458">
    <property type="entry name" value="SODIUM-COUPLED NEUTRAL AMINO ACID TRANSPORTER 11-RELATED"/>
    <property type="match status" value="1"/>
</dbReference>
<dbReference type="OrthoDB" id="28208at2759"/>
<evidence type="ECO:0000256" key="7">
    <source>
        <dbReference type="ARBA" id="ARBA00023136"/>
    </source>
</evidence>
<feature type="region of interest" description="Disordered" evidence="8">
    <location>
        <begin position="1"/>
        <end position="38"/>
    </location>
</feature>
<feature type="transmembrane region" description="Helical" evidence="9">
    <location>
        <begin position="386"/>
        <end position="410"/>
    </location>
</feature>
<feature type="transmembrane region" description="Helical" evidence="9">
    <location>
        <begin position="77"/>
        <end position="99"/>
    </location>
</feature>
<feature type="transmembrane region" description="Helical" evidence="9">
    <location>
        <begin position="296"/>
        <end position="320"/>
    </location>
</feature>
<evidence type="ECO:0000313" key="12">
    <source>
        <dbReference type="Proteomes" id="UP000095728"/>
    </source>
</evidence>
<feature type="transmembrane region" description="Helical" evidence="9">
    <location>
        <begin position="448"/>
        <end position="468"/>
    </location>
</feature>
<dbReference type="Proteomes" id="UP000095728">
    <property type="component" value="Unassembled WGS sequence"/>
</dbReference>
<feature type="compositionally biased region" description="Basic and acidic residues" evidence="8">
    <location>
        <begin position="1"/>
        <end position="15"/>
    </location>
</feature>
<evidence type="ECO:0000256" key="4">
    <source>
        <dbReference type="ARBA" id="ARBA00022692"/>
    </source>
</evidence>
<protein>
    <submittedName>
        <fullName evidence="11">Vacuolar amino acid transporter 2</fullName>
    </submittedName>
</protein>
<evidence type="ECO:0000256" key="6">
    <source>
        <dbReference type="ARBA" id="ARBA00022989"/>
    </source>
</evidence>
<keyword evidence="7 9" id="KW-0472">Membrane</keyword>
<proteinExistence type="inferred from homology"/>
<evidence type="ECO:0000313" key="11">
    <source>
        <dbReference type="EMBL" id="OEJ86096.1"/>
    </source>
</evidence>
<keyword evidence="3" id="KW-0813">Transport</keyword>
<organism evidence="11 12">
    <name type="scientific">Hanseniaspora osmophila</name>
    <dbReference type="NCBI Taxonomy" id="56408"/>
    <lineage>
        <taxon>Eukaryota</taxon>
        <taxon>Fungi</taxon>
        <taxon>Dikarya</taxon>
        <taxon>Ascomycota</taxon>
        <taxon>Saccharomycotina</taxon>
        <taxon>Saccharomycetes</taxon>
        <taxon>Saccharomycodales</taxon>
        <taxon>Saccharomycodaceae</taxon>
        <taxon>Hanseniaspora</taxon>
    </lineage>
</organism>
<name>A0A1E5RGV6_9ASCO</name>
<feature type="transmembrane region" description="Helical" evidence="9">
    <location>
        <begin position="262"/>
        <end position="284"/>
    </location>
</feature>
<reference evidence="12" key="1">
    <citation type="journal article" date="2016" name="Genome Announc.">
        <title>Genome sequences of three species of Hanseniaspora isolated from spontaneous wine fermentations.</title>
        <authorList>
            <person name="Sternes P.R."/>
            <person name="Lee D."/>
            <person name="Kutyna D.R."/>
            <person name="Borneman A.R."/>
        </authorList>
    </citation>
    <scope>NUCLEOTIDE SEQUENCE [LARGE SCALE GENOMIC DNA]</scope>
    <source>
        <strain evidence="12">AWRI3579</strain>
    </source>
</reference>
<sequence>MSSTKDKYHKLDNGKALELSSYDASPSTHPLPGEQTHAKNELDIDNDDFEMNTGESFKWADGDSNEYLDSHNSRSSFLMGFMNMSNSIIGAGCIGLPMAIKYCGIVGGVLVLVFSTLLVDFTLRLVVVNLKLSGTSTYQDSVEAAMGKWGKLLILLGNSFFAIGGCIGFCIIIGDTIPHVLKAFFPSHASIFHRNIIIVLITIFISYPLSLNRDISKLAKTSLLALLSMGLILISVIIRGPLTDSSYKGEFVFPNYLISSKLLQGMSIINFAMICHHNTSMIFSSLRKPTLKRFDTLTHLCCGIAMVVCALMGFTGFAIFRDKTKGNILNNFPSDDKLINVARFCFGFNMLTTYPMEVFVFRECIRDLIFFKNYDLREPPVLSKKLHFLITTVIVLVTMSISLTTCNLGATLEIVGSTSGSLMAFILPPWVNLIFTGKEKPPKEKIKYYFTIGVGIFLMIFSSLQTLIDAMKGSADSHCSA</sequence>
<evidence type="ECO:0000256" key="9">
    <source>
        <dbReference type="SAM" id="Phobius"/>
    </source>
</evidence>
<evidence type="ECO:0000259" key="10">
    <source>
        <dbReference type="Pfam" id="PF01490"/>
    </source>
</evidence>
<accession>A0A1E5RGV6</accession>
<feature type="transmembrane region" description="Helical" evidence="9">
    <location>
        <begin position="194"/>
        <end position="211"/>
    </location>
</feature>
<evidence type="ECO:0000256" key="2">
    <source>
        <dbReference type="ARBA" id="ARBA00008066"/>
    </source>
</evidence>
<feature type="domain" description="Amino acid transporter transmembrane" evidence="10">
    <location>
        <begin position="74"/>
        <end position="467"/>
    </location>
</feature>
<feature type="transmembrane region" description="Helical" evidence="9">
    <location>
        <begin position="340"/>
        <end position="365"/>
    </location>
</feature>
<evidence type="ECO:0000256" key="1">
    <source>
        <dbReference type="ARBA" id="ARBA00004128"/>
    </source>
</evidence>
<evidence type="ECO:0000256" key="5">
    <source>
        <dbReference type="ARBA" id="ARBA00022970"/>
    </source>
</evidence>
<feature type="transmembrane region" description="Helical" evidence="9">
    <location>
        <begin position="223"/>
        <end position="242"/>
    </location>
</feature>
<dbReference type="GO" id="GO:0005774">
    <property type="term" value="C:vacuolar membrane"/>
    <property type="evidence" value="ECO:0007669"/>
    <property type="project" value="UniProtKB-SubCell"/>
</dbReference>
<dbReference type="AlphaFoldDB" id="A0A1E5RGV6"/>
<feature type="transmembrane region" description="Helical" evidence="9">
    <location>
        <begin position="416"/>
        <end position="436"/>
    </location>
</feature>
<comment type="subcellular location">
    <subcellularLocation>
        <location evidence="1">Vacuole membrane</location>
        <topology evidence="1">Multi-pass membrane protein</topology>
    </subcellularLocation>
</comment>
<keyword evidence="6 9" id="KW-1133">Transmembrane helix</keyword>
<keyword evidence="12" id="KW-1185">Reference proteome</keyword>
<feature type="transmembrane region" description="Helical" evidence="9">
    <location>
        <begin position="105"/>
        <end position="132"/>
    </location>
</feature>
<dbReference type="EMBL" id="LPNM01000006">
    <property type="protein sequence ID" value="OEJ86096.1"/>
    <property type="molecule type" value="Genomic_DNA"/>
</dbReference>
<dbReference type="STRING" id="56408.A0A1E5RGV6"/>
<dbReference type="GO" id="GO:0015179">
    <property type="term" value="F:L-amino acid transmembrane transporter activity"/>
    <property type="evidence" value="ECO:0007669"/>
    <property type="project" value="TreeGrafter"/>
</dbReference>
<comment type="similarity">
    <text evidence="2">Belongs to the amino acid/polyamine transporter 2 family.</text>
</comment>
<dbReference type="PANTHER" id="PTHR22950">
    <property type="entry name" value="AMINO ACID TRANSPORTER"/>
    <property type="match status" value="1"/>
</dbReference>
<keyword evidence="4 9" id="KW-0812">Transmembrane</keyword>
<dbReference type="InParanoid" id="A0A1E5RGV6"/>
<evidence type="ECO:0000256" key="8">
    <source>
        <dbReference type="SAM" id="MobiDB-lite"/>
    </source>
</evidence>
<dbReference type="InterPro" id="IPR013057">
    <property type="entry name" value="AA_transpt_TM"/>
</dbReference>